<reference evidence="6 7" key="1">
    <citation type="submission" date="2016-10" db="EMBL/GenBank/DDBJ databases">
        <authorList>
            <person name="de Groot N.N."/>
        </authorList>
    </citation>
    <scope>NUCLEOTIDE SEQUENCE [LARGE SCALE GENOMIC DNA]</scope>
    <source>
        <strain evidence="6 7">DSM 21741</strain>
    </source>
</reference>
<dbReference type="PANTHER" id="PTHR43004:SF19">
    <property type="entry name" value="BINDING MONOOXYGENASE, PUTATIVE (JCVI)-RELATED"/>
    <property type="match status" value="1"/>
</dbReference>
<dbReference type="STRING" id="546871.SAMN04488543_2297"/>
<dbReference type="Gene3D" id="3.40.30.120">
    <property type="match status" value="1"/>
</dbReference>
<evidence type="ECO:0000256" key="4">
    <source>
        <dbReference type="SAM" id="MobiDB-lite"/>
    </source>
</evidence>
<dbReference type="EMBL" id="LT629749">
    <property type="protein sequence ID" value="SDS74040.1"/>
    <property type="molecule type" value="Genomic_DNA"/>
</dbReference>
<sequence length="534" mass="56347">MLVVGAGPTGLALALALVRAGVAVRVVDRRPGPAGESRALDVQARTLELYRTLGVAGRLVDAGVRVRQVRVQRGRRVLAVRDVSDAGSGLSPYPYILCCPQDTHEELLVEELRSTGLGVEFGTTCEDVRATGTGVTARLRTVDGRCEQVAAAYLAGCDGARSTVRELLGTPYRGTTSDRRYVVADVTATGAAAAPPAQGAFSFCLGRDDFLLVVPARPDGTSRFVGLLPLGLGGPDAGPGEDVGFEDIRDLAEGTTGTRVDAVHWFSTYGVTHRVADHLRTGPVFLLGDAGHVHSPLGGQGMNTGVGDAVNLGWKLAAVLQGRAAPALLDTYEQERLPVARALVATTDRVFDLVTGSGRRARLARHLLFRGLLPALLRTRAGRRAAGAGVGQIRLHYRAGPLSAGRAGRVRGGDRLPFVDLGGGQDTHAPLASLDWQVHVHGDVQPGLAAAARDRGLAVHRWPWSPAARAVGLRRDAAYLVRPDGYVALADRAQDPVRLAAHLDRLGVRTRAAVDPHEPWTTSSSTPTSPTACR</sequence>
<proteinExistence type="predicted"/>
<dbReference type="GO" id="GO:0016709">
    <property type="term" value="F:oxidoreductase activity, acting on paired donors, with incorporation or reduction of molecular oxygen, NAD(P)H as one donor, and incorporation of one atom of oxygen"/>
    <property type="evidence" value="ECO:0007669"/>
    <property type="project" value="UniProtKB-ARBA"/>
</dbReference>
<gene>
    <name evidence="6" type="ORF">SAMN04488543_2297</name>
</gene>
<accession>A0A1H1UP36</accession>
<dbReference type="Pfam" id="PF01494">
    <property type="entry name" value="FAD_binding_3"/>
    <property type="match status" value="1"/>
</dbReference>
<dbReference type="PANTHER" id="PTHR43004">
    <property type="entry name" value="TRK SYSTEM POTASSIUM UPTAKE PROTEIN"/>
    <property type="match status" value="1"/>
</dbReference>
<evidence type="ECO:0000313" key="7">
    <source>
        <dbReference type="Proteomes" id="UP000199092"/>
    </source>
</evidence>
<dbReference type="InterPro" id="IPR050641">
    <property type="entry name" value="RIFMO-like"/>
</dbReference>
<dbReference type="InterPro" id="IPR036188">
    <property type="entry name" value="FAD/NAD-bd_sf"/>
</dbReference>
<comment type="cofactor">
    <cofactor evidence="1">
        <name>FAD</name>
        <dbReference type="ChEBI" id="CHEBI:57692"/>
    </cofactor>
</comment>
<name>A0A1H1UP36_9ACTN</name>
<evidence type="ECO:0000256" key="2">
    <source>
        <dbReference type="ARBA" id="ARBA00022630"/>
    </source>
</evidence>
<feature type="compositionally biased region" description="Low complexity" evidence="4">
    <location>
        <begin position="521"/>
        <end position="534"/>
    </location>
</feature>
<evidence type="ECO:0000256" key="1">
    <source>
        <dbReference type="ARBA" id="ARBA00001974"/>
    </source>
</evidence>
<evidence type="ECO:0000313" key="6">
    <source>
        <dbReference type="EMBL" id="SDS74040.1"/>
    </source>
</evidence>
<keyword evidence="3" id="KW-0274">FAD</keyword>
<dbReference type="Gene3D" id="3.30.70.2450">
    <property type="match status" value="1"/>
</dbReference>
<feature type="domain" description="FAD-binding" evidence="5">
    <location>
        <begin position="2"/>
        <end position="346"/>
    </location>
</feature>
<dbReference type="Proteomes" id="UP000199092">
    <property type="component" value="Chromosome I"/>
</dbReference>
<dbReference type="SUPFAM" id="SSF51905">
    <property type="entry name" value="FAD/NAD(P)-binding domain"/>
    <property type="match status" value="1"/>
</dbReference>
<dbReference type="GO" id="GO:0071949">
    <property type="term" value="F:FAD binding"/>
    <property type="evidence" value="ECO:0007669"/>
    <property type="project" value="InterPro"/>
</dbReference>
<keyword evidence="2" id="KW-0285">Flavoprotein</keyword>
<evidence type="ECO:0000259" key="5">
    <source>
        <dbReference type="Pfam" id="PF01494"/>
    </source>
</evidence>
<feature type="region of interest" description="Disordered" evidence="4">
    <location>
        <begin position="514"/>
        <end position="534"/>
    </location>
</feature>
<protein>
    <submittedName>
        <fullName evidence="6">2-polyprenyl-6-methoxyphenol hydroxylase</fullName>
    </submittedName>
</protein>
<dbReference type="AlphaFoldDB" id="A0A1H1UP36"/>
<keyword evidence="7" id="KW-1185">Reference proteome</keyword>
<evidence type="ECO:0000256" key="3">
    <source>
        <dbReference type="ARBA" id="ARBA00022827"/>
    </source>
</evidence>
<dbReference type="Gene3D" id="3.50.50.60">
    <property type="entry name" value="FAD/NAD(P)-binding domain"/>
    <property type="match status" value="1"/>
</dbReference>
<dbReference type="InterPro" id="IPR002938">
    <property type="entry name" value="FAD-bd"/>
</dbReference>
<organism evidence="6 7">
    <name type="scientific">Friedmanniella luteola</name>
    <dbReference type="NCBI Taxonomy" id="546871"/>
    <lineage>
        <taxon>Bacteria</taxon>
        <taxon>Bacillati</taxon>
        <taxon>Actinomycetota</taxon>
        <taxon>Actinomycetes</taxon>
        <taxon>Propionibacteriales</taxon>
        <taxon>Nocardioidaceae</taxon>
        <taxon>Friedmanniella</taxon>
    </lineage>
</organism>
<dbReference type="PRINTS" id="PR00420">
    <property type="entry name" value="RNGMNOXGNASE"/>
</dbReference>